<feature type="non-terminal residue" evidence="1">
    <location>
        <position position="1"/>
    </location>
</feature>
<gene>
    <name evidence="1" type="ORF">PENTCL1PPCAC_3702</name>
</gene>
<dbReference type="AlphaFoldDB" id="A0AAV5SFX0"/>
<proteinExistence type="predicted"/>
<evidence type="ECO:0000313" key="1">
    <source>
        <dbReference type="EMBL" id="GMS81527.1"/>
    </source>
</evidence>
<accession>A0AAV5SFX0</accession>
<organism evidence="1 2">
    <name type="scientific">Pristionchus entomophagus</name>
    <dbReference type="NCBI Taxonomy" id="358040"/>
    <lineage>
        <taxon>Eukaryota</taxon>
        <taxon>Metazoa</taxon>
        <taxon>Ecdysozoa</taxon>
        <taxon>Nematoda</taxon>
        <taxon>Chromadorea</taxon>
        <taxon>Rhabditida</taxon>
        <taxon>Rhabditina</taxon>
        <taxon>Diplogasteromorpha</taxon>
        <taxon>Diplogasteroidea</taxon>
        <taxon>Neodiplogasteridae</taxon>
        <taxon>Pristionchus</taxon>
    </lineage>
</organism>
<protein>
    <submittedName>
        <fullName evidence="1">Uncharacterized protein</fullName>
    </submittedName>
</protein>
<reference evidence="1" key="1">
    <citation type="submission" date="2023-10" db="EMBL/GenBank/DDBJ databases">
        <title>Genome assembly of Pristionchus species.</title>
        <authorList>
            <person name="Yoshida K."/>
            <person name="Sommer R.J."/>
        </authorList>
    </citation>
    <scope>NUCLEOTIDE SEQUENCE</scope>
    <source>
        <strain evidence="1">RS0144</strain>
    </source>
</reference>
<dbReference type="EMBL" id="BTSX01000001">
    <property type="protein sequence ID" value="GMS81527.1"/>
    <property type="molecule type" value="Genomic_DNA"/>
</dbReference>
<comment type="caution">
    <text evidence="1">The sequence shown here is derived from an EMBL/GenBank/DDBJ whole genome shotgun (WGS) entry which is preliminary data.</text>
</comment>
<name>A0AAV5SFX0_9BILA</name>
<feature type="non-terminal residue" evidence="1">
    <location>
        <position position="78"/>
    </location>
</feature>
<evidence type="ECO:0000313" key="2">
    <source>
        <dbReference type="Proteomes" id="UP001432027"/>
    </source>
</evidence>
<sequence>LAVSERSLAQAVMSDTQSEEARKKTVKRLGELQAIEEIVIGWTDVSNAIVLSTKDIYNTVEDIQERSFNEVNQWRRDA</sequence>
<keyword evidence="2" id="KW-1185">Reference proteome</keyword>
<dbReference type="Proteomes" id="UP001432027">
    <property type="component" value="Unassembled WGS sequence"/>
</dbReference>